<sequence>MERLRTKGSFFIESSDLTNYQVEYMGLSMEDM</sequence>
<proteinExistence type="predicted"/>
<dbReference type="STRING" id="742727.HMPREF9447_02608"/>
<reference evidence="1 2" key="1">
    <citation type="submission" date="2012-09" db="EMBL/GenBank/DDBJ databases">
        <title>The Genome Sequence of Bacteroides oleiciplenus YIT 12058.</title>
        <authorList>
            <consortium name="The Broad Institute Genome Sequencing Platform"/>
            <person name="Earl A."/>
            <person name="Ward D."/>
            <person name="Feldgarden M."/>
            <person name="Gevers D."/>
            <person name="Morotomi M."/>
            <person name="Walker B."/>
            <person name="Young S.K."/>
            <person name="Zeng Q."/>
            <person name="Gargeya S."/>
            <person name="Fitzgerald M."/>
            <person name="Haas B."/>
            <person name="Abouelleil A."/>
            <person name="Alvarado L."/>
            <person name="Arachchi H.M."/>
            <person name="Berlin A.M."/>
            <person name="Chapman S.B."/>
            <person name="Goldberg J."/>
            <person name="Griggs A."/>
            <person name="Gujja S."/>
            <person name="Hansen M."/>
            <person name="Howarth C."/>
            <person name="Imamovic A."/>
            <person name="Larimer J."/>
            <person name="McCowen C."/>
            <person name="Montmayeur A."/>
            <person name="Murphy C."/>
            <person name="Neiman D."/>
            <person name="Pearson M."/>
            <person name="Priest M."/>
            <person name="Roberts A."/>
            <person name="Saif S."/>
            <person name="Shea T."/>
            <person name="Sisk P."/>
            <person name="Sykes S."/>
            <person name="Wortman J."/>
            <person name="Nusbaum C."/>
            <person name="Birren B."/>
        </authorList>
    </citation>
    <scope>NUCLEOTIDE SEQUENCE [LARGE SCALE GENOMIC DNA]</scope>
    <source>
        <strain evidence="1 2">YIT 12058</strain>
    </source>
</reference>
<dbReference type="Proteomes" id="UP000009872">
    <property type="component" value="Unassembled WGS sequence"/>
</dbReference>
<evidence type="ECO:0000313" key="1">
    <source>
        <dbReference type="EMBL" id="EKU90098.1"/>
    </source>
</evidence>
<evidence type="ECO:0000313" key="2">
    <source>
        <dbReference type="Proteomes" id="UP000009872"/>
    </source>
</evidence>
<dbReference type="HOGENOM" id="CLU_3388084_0_0_10"/>
<accession>K9E027</accession>
<name>K9E027_9BACE</name>
<dbReference type="AlphaFoldDB" id="K9E027"/>
<comment type="caution">
    <text evidence="1">The sequence shown here is derived from an EMBL/GenBank/DDBJ whole genome shotgun (WGS) entry which is preliminary data.</text>
</comment>
<dbReference type="EMBL" id="ADLF01000010">
    <property type="protein sequence ID" value="EKU90098.1"/>
    <property type="molecule type" value="Genomic_DNA"/>
</dbReference>
<keyword evidence="2" id="KW-1185">Reference proteome</keyword>
<organism evidence="1 2">
    <name type="scientific">Bacteroides oleiciplenus YIT 12058</name>
    <dbReference type="NCBI Taxonomy" id="742727"/>
    <lineage>
        <taxon>Bacteria</taxon>
        <taxon>Pseudomonadati</taxon>
        <taxon>Bacteroidota</taxon>
        <taxon>Bacteroidia</taxon>
        <taxon>Bacteroidales</taxon>
        <taxon>Bacteroidaceae</taxon>
        <taxon>Bacteroides</taxon>
    </lineage>
</organism>
<gene>
    <name evidence="1" type="ORF">HMPREF9447_02608</name>
</gene>
<protein>
    <submittedName>
        <fullName evidence="1">Uncharacterized protein</fullName>
    </submittedName>
</protein>
<dbReference type="PATRIC" id="fig|742727.4.peg.2666"/>